<proteinExistence type="inferred from homology"/>
<dbReference type="GO" id="GO:0006508">
    <property type="term" value="P:proteolysis"/>
    <property type="evidence" value="ECO:0007669"/>
    <property type="project" value="UniProtKB-KW"/>
</dbReference>
<comment type="caution">
    <text evidence="11">The sequence shown here is derived from an EMBL/GenBank/DDBJ whole genome shotgun (WGS) entry which is preliminary data.</text>
</comment>
<keyword evidence="4 10" id="KW-0812">Transmembrane</keyword>
<keyword evidence="2" id="KW-1003">Cell membrane</keyword>
<accession>A0A2H0TZ84</accession>
<evidence type="ECO:0000256" key="8">
    <source>
        <dbReference type="ARBA" id="ARBA00023136"/>
    </source>
</evidence>
<feature type="transmembrane region" description="Helical" evidence="10">
    <location>
        <begin position="125"/>
        <end position="149"/>
    </location>
</feature>
<keyword evidence="5" id="KW-0064">Aspartyl protease</keyword>
<evidence type="ECO:0000256" key="9">
    <source>
        <dbReference type="RuleBase" id="RU004181"/>
    </source>
</evidence>
<organism evidence="11 12">
    <name type="scientific">Candidatus Magasanikbacteria bacterium CG10_big_fil_rev_8_21_14_0_10_42_10</name>
    <dbReference type="NCBI Taxonomy" id="1974649"/>
    <lineage>
        <taxon>Bacteria</taxon>
        <taxon>Candidatus Magasanikiibacteriota</taxon>
    </lineage>
</organism>
<keyword evidence="3" id="KW-0645">Protease</keyword>
<evidence type="ECO:0000256" key="5">
    <source>
        <dbReference type="ARBA" id="ARBA00022750"/>
    </source>
</evidence>
<protein>
    <submittedName>
        <fullName evidence="11">Uncharacterized protein</fullName>
    </submittedName>
</protein>
<evidence type="ECO:0000256" key="1">
    <source>
        <dbReference type="ARBA" id="ARBA00006139"/>
    </source>
</evidence>
<evidence type="ECO:0000256" key="7">
    <source>
        <dbReference type="ARBA" id="ARBA00022989"/>
    </source>
</evidence>
<dbReference type="PRINTS" id="PR00781">
    <property type="entry name" value="LIPOSIGPTASE"/>
</dbReference>
<evidence type="ECO:0000256" key="2">
    <source>
        <dbReference type="ARBA" id="ARBA00022475"/>
    </source>
</evidence>
<dbReference type="PROSITE" id="PS00855">
    <property type="entry name" value="SPASE_II"/>
    <property type="match status" value="1"/>
</dbReference>
<dbReference type="AlphaFoldDB" id="A0A2H0TZ84"/>
<sequence>MFAFVSIPSMKVTKNHYVSFALGGFFFCLDQYFKYLAHTFPSIRAYLLDPWLGWEYLANPGIAFSVPFPNALLIIGTPLILIGLLAYMGQKKDRTLSHIYGTLLIFFGAISNLIDRIVYGITIDYIRILTTVMNLADIMIIIGTFLLLFGGSSTKKEEILTT</sequence>
<dbReference type="Pfam" id="PF01252">
    <property type="entry name" value="Peptidase_A8"/>
    <property type="match status" value="1"/>
</dbReference>
<keyword evidence="7 10" id="KW-1133">Transmembrane helix</keyword>
<evidence type="ECO:0000313" key="11">
    <source>
        <dbReference type="EMBL" id="PIR76707.1"/>
    </source>
</evidence>
<dbReference type="GO" id="GO:0004190">
    <property type="term" value="F:aspartic-type endopeptidase activity"/>
    <property type="evidence" value="ECO:0007669"/>
    <property type="project" value="UniProtKB-KW"/>
</dbReference>
<name>A0A2H0TZ84_9BACT</name>
<dbReference type="GO" id="GO:0016020">
    <property type="term" value="C:membrane"/>
    <property type="evidence" value="ECO:0007669"/>
    <property type="project" value="InterPro"/>
</dbReference>
<evidence type="ECO:0000256" key="6">
    <source>
        <dbReference type="ARBA" id="ARBA00022801"/>
    </source>
</evidence>
<dbReference type="Proteomes" id="UP000231530">
    <property type="component" value="Unassembled WGS sequence"/>
</dbReference>
<feature type="transmembrane region" description="Helical" evidence="10">
    <location>
        <begin position="99"/>
        <end position="119"/>
    </location>
</feature>
<keyword evidence="6" id="KW-0378">Hydrolase</keyword>
<evidence type="ECO:0000256" key="10">
    <source>
        <dbReference type="SAM" id="Phobius"/>
    </source>
</evidence>
<gene>
    <name evidence="11" type="ORF">COU32_00710</name>
</gene>
<keyword evidence="8 10" id="KW-0472">Membrane</keyword>
<dbReference type="PANTHER" id="PTHR33695">
    <property type="entry name" value="LIPOPROTEIN SIGNAL PEPTIDASE"/>
    <property type="match status" value="1"/>
</dbReference>
<evidence type="ECO:0000256" key="3">
    <source>
        <dbReference type="ARBA" id="ARBA00022670"/>
    </source>
</evidence>
<dbReference type="PANTHER" id="PTHR33695:SF1">
    <property type="entry name" value="LIPOPROTEIN SIGNAL PEPTIDASE"/>
    <property type="match status" value="1"/>
</dbReference>
<dbReference type="EMBL" id="PFBY01000010">
    <property type="protein sequence ID" value="PIR76707.1"/>
    <property type="molecule type" value="Genomic_DNA"/>
</dbReference>
<dbReference type="InterPro" id="IPR001872">
    <property type="entry name" value="Peptidase_A8"/>
</dbReference>
<evidence type="ECO:0000313" key="12">
    <source>
        <dbReference type="Proteomes" id="UP000231530"/>
    </source>
</evidence>
<dbReference type="UniPathway" id="UPA00665"/>
<comment type="similarity">
    <text evidence="1 9">Belongs to the peptidase A8 family.</text>
</comment>
<feature type="transmembrane region" description="Helical" evidence="10">
    <location>
        <begin position="63"/>
        <end position="87"/>
    </location>
</feature>
<reference evidence="12" key="1">
    <citation type="submission" date="2017-09" db="EMBL/GenBank/DDBJ databases">
        <title>Depth-based differentiation of microbial function through sediment-hosted aquifers and enrichment of novel symbionts in the deep terrestrial subsurface.</title>
        <authorList>
            <person name="Probst A.J."/>
            <person name="Ladd B."/>
            <person name="Jarett J.K."/>
            <person name="Geller-Mcgrath D.E."/>
            <person name="Sieber C.M.K."/>
            <person name="Emerson J.B."/>
            <person name="Anantharaman K."/>
            <person name="Thomas B.C."/>
            <person name="Malmstrom R."/>
            <person name="Stieglmeier M."/>
            <person name="Klingl A."/>
            <person name="Woyke T."/>
            <person name="Ryan C.M."/>
            <person name="Banfield J.F."/>
        </authorList>
    </citation>
    <scope>NUCLEOTIDE SEQUENCE [LARGE SCALE GENOMIC DNA]</scope>
</reference>
<evidence type="ECO:0000256" key="4">
    <source>
        <dbReference type="ARBA" id="ARBA00022692"/>
    </source>
</evidence>